<dbReference type="Pfam" id="PF00560">
    <property type="entry name" value="LRR_1"/>
    <property type="match status" value="2"/>
</dbReference>
<sequence length="520" mass="56146">MDNEGRDRGGGGGGEAARDYADLSDEDRYVVIRSRIIDAEISDSAVLPDSIRPNGVAEDSKSGAGLEEGEEDDGKGEGSDDEDDGAEEAWSTSQFRALRWIASKDPRRLDPDDPELMERYALTSFYFSAGGADSVRLVDEDGNLDVQRQWTKYYGWLSSMPACAWAGVDCHIHTSEQHFAEETGLTMRQEEEAGEHHDNAFEVSEYVQELRLPSNGLKGTIPPEVVHALGQLKYLDLSGNELEGSVPKGIWKLRDLVSINLSHNRLGGHVLSALSALPQIRSIDLSSNVPGLSGTIPPSIGQATSLRVLRLSDNSFDGTVPSELGHLWRLASIDLDSNRLEGSLPDDSLAKGLKNLVRVSIRSNQLTGSLPRGILSLPYLEVFRAGDNTFGGTIPGGDIFHGSSDLRSFEVGDNDLTGTIPEEVGTVRGLKTLRLSNNGLTGLIPESLGELERLEVADFHGNELTGIVPEGMCVRRREAQDGEGGHEGEDGTHVVLGVLSADCGKSDRIECGCCRGDECH</sequence>
<evidence type="ECO:0008006" key="5">
    <source>
        <dbReference type="Google" id="ProtNLM"/>
    </source>
</evidence>
<gene>
    <name evidence="4" type="ORF">OAUR00152_LOCUS8794</name>
</gene>
<dbReference type="InterPro" id="IPR001611">
    <property type="entry name" value="Leu-rich_rpt"/>
</dbReference>
<organism evidence="4">
    <name type="scientific">Odontella aurita</name>
    <dbReference type="NCBI Taxonomy" id="265563"/>
    <lineage>
        <taxon>Eukaryota</taxon>
        <taxon>Sar</taxon>
        <taxon>Stramenopiles</taxon>
        <taxon>Ochrophyta</taxon>
        <taxon>Bacillariophyta</taxon>
        <taxon>Mediophyceae</taxon>
        <taxon>Biddulphiophycidae</taxon>
        <taxon>Eupodiscales</taxon>
        <taxon>Odontellaceae</taxon>
        <taxon>Odontella</taxon>
    </lineage>
</organism>
<feature type="region of interest" description="Disordered" evidence="3">
    <location>
        <begin position="43"/>
        <end position="89"/>
    </location>
</feature>
<dbReference type="InterPro" id="IPR003591">
    <property type="entry name" value="Leu-rich_rpt_typical-subtyp"/>
</dbReference>
<feature type="region of interest" description="Disordered" evidence="3">
    <location>
        <begin position="1"/>
        <end position="23"/>
    </location>
</feature>
<dbReference type="EMBL" id="HBKQ01012860">
    <property type="protein sequence ID" value="CAE2222218.1"/>
    <property type="molecule type" value="Transcribed_RNA"/>
</dbReference>
<dbReference type="SUPFAM" id="SSF52058">
    <property type="entry name" value="L domain-like"/>
    <property type="match status" value="1"/>
</dbReference>
<dbReference type="SMART" id="SM00369">
    <property type="entry name" value="LRR_TYP"/>
    <property type="match status" value="4"/>
</dbReference>
<evidence type="ECO:0000256" key="3">
    <source>
        <dbReference type="SAM" id="MobiDB-lite"/>
    </source>
</evidence>
<keyword evidence="2" id="KW-0677">Repeat</keyword>
<evidence type="ECO:0000313" key="4">
    <source>
        <dbReference type="EMBL" id="CAE2222218.1"/>
    </source>
</evidence>
<accession>A0A7S4I8Y2</accession>
<keyword evidence="1" id="KW-0433">Leucine-rich repeat</keyword>
<dbReference type="Gene3D" id="3.80.10.10">
    <property type="entry name" value="Ribonuclease Inhibitor"/>
    <property type="match status" value="1"/>
</dbReference>
<dbReference type="PRINTS" id="PR00019">
    <property type="entry name" value="LEURICHRPT"/>
</dbReference>
<proteinExistence type="predicted"/>
<dbReference type="AlphaFoldDB" id="A0A7S4I8Y2"/>
<evidence type="ECO:0000256" key="2">
    <source>
        <dbReference type="ARBA" id="ARBA00022737"/>
    </source>
</evidence>
<dbReference type="InterPro" id="IPR050994">
    <property type="entry name" value="At_inactive_RLKs"/>
</dbReference>
<dbReference type="FunFam" id="3.80.10.10:FF:000383">
    <property type="entry name" value="Leucine-rich repeat receptor protein kinase EMS1"/>
    <property type="match status" value="1"/>
</dbReference>
<protein>
    <recommendedName>
        <fullName evidence="5">Leucine-rich repeat-containing N-terminal plant-type domain-containing protein</fullName>
    </recommendedName>
</protein>
<dbReference type="InterPro" id="IPR032675">
    <property type="entry name" value="LRR_dom_sf"/>
</dbReference>
<feature type="compositionally biased region" description="Acidic residues" evidence="3">
    <location>
        <begin position="67"/>
        <end position="87"/>
    </location>
</feature>
<dbReference type="Pfam" id="PF13855">
    <property type="entry name" value="LRR_8"/>
    <property type="match status" value="1"/>
</dbReference>
<evidence type="ECO:0000256" key="1">
    <source>
        <dbReference type="ARBA" id="ARBA00022614"/>
    </source>
</evidence>
<name>A0A7S4I8Y2_9STRA</name>
<dbReference type="PANTHER" id="PTHR48010:SF58">
    <property type="entry name" value="RECEPTOR PROTEIN KINASE-LIKE PROTEIN ZAR1"/>
    <property type="match status" value="1"/>
</dbReference>
<reference evidence="4" key="1">
    <citation type="submission" date="2021-01" db="EMBL/GenBank/DDBJ databases">
        <authorList>
            <person name="Corre E."/>
            <person name="Pelletier E."/>
            <person name="Niang G."/>
            <person name="Scheremetjew M."/>
            <person name="Finn R."/>
            <person name="Kale V."/>
            <person name="Holt S."/>
            <person name="Cochrane G."/>
            <person name="Meng A."/>
            <person name="Brown T."/>
            <person name="Cohen L."/>
        </authorList>
    </citation>
    <scope>NUCLEOTIDE SEQUENCE</scope>
    <source>
        <strain evidence="4">Isolate 1302-5</strain>
    </source>
</reference>
<dbReference type="PANTHER" id="PTHR48010">
    <property type="entry name" value="OS05G0588300 PROTEIN"/>
    <property type="match status" value="1"/>
</dbReference>